<accession>K8ZKI2</accession>
<keyword evidence="3" id="KW-1185">Reference proteome</keyword>
<dbReference type="GO" id="GO:0140096">
    <property type="term" value="F:catalytic activity, acting on a protein"/>
    <property type="evidence" value="ECO:0007669"/>
    <property type="project" value="UniProtKB-ARBA"/>
</dbReference>
<dbReference type="eggNOG" id="COG0095">
    <property type="taxonomic scope" value="Bacteria"/>
</dbReference>
<feature type="domain" description="BPL/LPL catalytic" evidence="1">
    <location>
        <begin position="22"/>
        <end position="194"/>
    </location>
</feature>
<dbReference type="GO" id="GO:0009249">
    <property type="term" value="P:protein lipoylation"/>
    <property type="evidence" value="ECO:0007669"/>
    <property type="project" value="UniProtKB-ARBA"/>
</dbReference>
<organism evidence="2 3">
    <name type="scientific">Catellicoccus marimammalium M35/04/3</name>
    <dbReference type="NCBI Taxonomy" id="1234409"/>
    <lineage>
        <taxon>Bacteria</taxon>
        <taxon>Bacillati</taxon>
        <taxon>Bacillota</taxon>
        <taxon>Bacilli</taxon>
        <taxon>Lactobacillales</taxon>
        <taxon>Enterococcaceae</taxon>
        <taxon>Catellicoccus</taxon>
    </lineage>
</organism>
<dbReference type="PANTHER" id="PTHR43679:SF2">
    <property type="entry name" value="OCTANOYL-[GCVH]:PROTEIN N-OCTANOYLTRANSFERASE"/>
    <property type="match status" value="1"/>
</dbReference>
<comment type="caution">
    <text evidence="2">The sequence shown here is derived from an EMBL/GenBank/DDBJ whole genome shotgun (WGS) entry which is preliminary data.</text>
</comment>
<dbReference type="OrthoDB" id="2080934at2"/>
<sequence>MYYTKVNDAFLDTELMLHYVAEKKTPFLHEWTSAPTCILGQEDTQLNHFSERCATLQDYDLFVRSSGGRAVISEPGVLNLSLFLPDTPSIDTAYEQLYLCIQKNCNLPLLAGEVINSYCPGNYDIHYQGKKIAGMSQKRGQGATVVMAYISLYGNQQKRGEDLQHFYSLAEDPKALTIHPETMASLSDWQESWKYDYAYPFIDLTDFQSWVDAHPTIRNNIQKRLDFRQRQVGDFYGKSIS</sequence>
<dbReference type="PANTHER" id="PTHR43679">
    <property type="entry name" value="OCTANOYLTRANSFERASE LIPM-RELATED"/>
    <property type="match status" value="1"/>
</dbReference>
<dbReference type="EMBL" id="AMYT01000021">
    <property type="protein sequence ID" value="EKU27068.1"/>
    <property type="molecule type" value="Genomic_DNA"/>
</dbReference>
<evidence type="ECO:0000313" key="3">
    <source>
        <dbReference type="Proteomes" id="UP000016057"/>
    </source>
</evidence>
<dbReference type="InterPro" id="IPR050664">
    <property type="entry name" value="Octanoyltrans_LipM/LipL"/>
</dbReference>
<protein>
    <submittedName>
        <fullName evidence="2">Protein:protein lipoyl transferase</fullName>
    </submittedName>
</protein>
<reference evidence="2 3" key="1">
    <citation type="journal article" date="2013" name="Genome Announc.">
        <title>Draft Genome Sequence of Catellicoccus marimammalium, a Novel Species Commonly Found in Gull Feces.</title>
        <authorList>
            <person name="Weigand M.R."/>
            <person name="Ryu H."/>
            <person name="Bozcek L."/>
            <person name="Konstantinidis K.T."/>
            <person name="Santo Domingo J.W."/>
        </authorList>
    </citation>
    <scope>NUCLEOTIDE SEQUENCE [LARGE SCALE GENOMIC DNA]</scope>
    <source>
        <strain evidence="2 3">M35/04/3</strain>
    </source>
</reference>
<dbReference type="InterPro" id="IPR045864">
    <property type="entry name" value="aa-tRNA-synth_II/BPL/LPL"/>
</dbReference>
<name>K8ZKI2_9ENTE</name>
<proteinExistence type="predicted"/>
<keyword evidence="2" id="KW-0808">Transferase</keyword>
<dbReference type="Gene3D" id="3.30.930.10">
    <property type="entry name" value="Bira Bifunctional Protein, Domain 2"/>
    <property type="match status" value="1"/>
</dbReference>
<gene>
    <name evidence="2" type="ORF">C683_1064</name>
</gene>
<dbReference type="Pfam" id="PF21948">
    <property type="entry name" value="LplA-B_cat"/>
    <property type="match status" value="1"/>
</dbReference>
<dbReference type="STRING" id="1234409.C683_1064"/>
<dbReference type="InterPro" id="IPR004143">
    <property type="entry name" value="BPL_LPL_catalytic"/>
</dbReference>
<dbReference type="Proteomes" id="UP000016057">
    <property type="component" value="Unassembled WGS sequence"/>
</dbReference>
<evidence type="ECO:0000313" key="2">
    <source>
        <dbReference type="EMBL" id="EKU27068.1"/>
    </source>
</evidence>
<dbReference type="AlphaFoldDB" id="K8ZKI2"/>
<dbReference type="RefSeq" id="WP_009491733.1">
    <property type="nucleotide sequence ID" value="NZ_AMYT01000021.1"/>
</dbReference>
<evidence type="ECO:0000259" key="1">
    <source>
        <dbReference type="PROSITE" id="PS51733"/>
    </source>
</evidence>
<dbReference type="SUPFAM" id="SSF55681">
    <property type="entry name" value="Class II aaRS and biotin synthetases"/>
    <property type="match status" value="1"/>
</dbReference>
<dbReference type="GO" id="GO:0016740">
    <property type="term" value="F:transferase activity"/>
    <property type="evidence" value="ECO:0007669"/>
    <property type="project" value="UniProtKB-KW"/>
</dbReference>
<dbReference type="PROSITE" id="PS51733">
    <property type="entry name" value="BPL_LPL_CATALYTIC"/>
    <property type="match status" value="1"/>
</dbReference>